<dbReference type="InterPro" id="IPR000836">
    <property type="entry name" value="PRTase_dom"/>
</dbReference>
<reference evidence="8 9" key="1">
    <citation type="submission" date="2012-02" db="EMBL/GenBank/DDBJ databases">
        <title>Complete genome sequence of Phycisphaera mikurensis NBRC 102666.</title>
        <authorList>
            <person name="Ankai A."/>
            <person name="Hosoyama A."/>
            <person name="Terui Y."/>
            <person name="Sekine M."/>
            <person name="Fukai R."/>
            <person name="Kato Y."/>
            <person name="Nakamura S."/>
            <person name="Yamada-Narita S."/>
            <person name="Kawakoshi A."/>
            <person name="Fukunaga Y."/>
            <person name="Yamazaki S."/>
            <person name="Fujita N."/>
        </authorList>
    </citation>
    <scope>NUCLEOTIDE SEQUENCE [LARGE SCALE GENOMIC DNA]</scope>
    <source>
        <strain evidence="9">NBRC 102666 / KCTC 22515 / FYK2301M01</strain>
    </source>
</reference>
<evidence type="ECO:0000256" key="4">
    <source>
        <dbReference type="ARBA" id="ARBA00022679"/>
    </source>
</evidence>
<comment type="similarity">
    <text evidence="6">Belongs to the purine/pyrimidine phosphoribosyltransferase family. PyrE subfamily.</text>
</comment>
<feature type="binding site" evidence="6">
    <location>
        <position position="149"/>
    </location>
    <ligand>
        <name>orotate</name>
        <dbReference type="ChEBI" id="CHEBI:30839"/>
    </ligand>
</feature>
<comment type="subunit">
    <text evidence="6">Homodimer.</text>
</comment>
<feature type="binding site" evidence="6">
    <location>
        <position position="90"/>
    </location>
    <ligand>
        <name>5-phospho-alpha-D-ribose 1-diphosphate</name>
        <dbReference type="ChEBI" id="CHEBI:58017"/>
        <note>ligand shared between dimeric partners</note>
    </ligand>
</feature>
<keyword evidence="4 6" id="KW-0808">Transferase</keyword>
<comment type="function">
    <text evidence="6">Catalyzes the transfer of a ribosyl phosphate group from 5-phosphoribose 1-diphosphate to orotate, leading to the formation of orotidine monophosphate (OMP).</text>
</comment>
<comment type="cofactor">
    <cofactor evidence="6">
        <name>Mg(2+)</name>
        <dbReference type="ChEBI" id="CHEBI:18420"/>
    </cofactor>
</comment>
<dbReference type="Gene3D" id="3.40.50.2020">
    <property type="match status" value="1"/>
</dbReference>
<feature type="domain" description="Phosphoribosyltransferase" evidence="7">
    <location>
        <begin position="50"/>
        <end position="155"/>
    </location>
</feature>
<accession>I0IIP3</accession>
<sequence length="176" mass="18805">MTDADFLRAVSESALLRGDFTLRSGRKSSYYLDKYGFVTRPEVLRELAVRVAALAGDASGYDRLAGPELGGVPIATAVGLLTGKPTVFVRNAKKDYGTAKRFEGTLERGDRVVVTEDIATSGGQAIEAARLLRDDCGCEVVRVVVAIDREEGGREAVEEAGFAFASVLTKTELGID</sequence>
<protein>
    <recommendedName>
        <fullName evidence="2 6">Orotate phosphoribosyltransferase</fullName>
        <shortName evidence="6">OPRT</shortName>
        <shortName evidence="6">OPRTase</shortName>
        <ecNumber evidence="2 6">2.4.2.10</ecNumber>
    </recommendedName>
</protein>
<dbReference type="InterPro" id="IPR004467">
    <property type="entry name" value="Or_phspho_trans_dom"/>
</dbReference>
<evidence type="ECO:0000256" key="1">
    <source>
        <dbReference type="ARBA" id="ARBA00004889"/>
    </source>
</evidence>
<dbReference type="STRING" id="1142394.PSMK_29720"/>
<gene>
    <name evidence="6 8" type="primary">pyrE</name>
    <name evidence="8" type="ordered locus">PSMK_29720</name>
</gene>
<dbReference type="EC" id="2.4.2.10" evidence="2 6"/>
<keyword evidence="6" id="KW-0460">Magnesium</keyword>
<dbReference type="CDD" id="cd06223">
    <property type="entry name" value="PRTases_typeI"/>
    <property type="match status" value="1"/>
</dbReference>
<dbReference type="KEGG" id="phm:PSMK_29720"/>
<dbReference type="GO" id="GO:0044205">
    <property type="term" value="P:'de novo' UMP biosynthetic process"/>
    <property type="evidence" value="ECO:0007669"/>
    <property type="project" value="UniProtKB-UniRule"/>
</dbReference>
<evidence type="ECO:0000256" key="3">
    <source>
        <dbReference type="ARBA" id="ARBA00022676"/>
    </source>
</evidence>
<keyword evidence="3 6" id="KW-0328">Glycosyltransferase</keyword>
<dbReference type="GO" id="GO:0019856">
    <property type="term" value="P:pyrimidine nucleobase biosynthetic process"/>
    <property type="evidence" value="ECO:0007669"/>
    <property type="project" value="TreeGrafter"/>
</dbReference>
<keyword evidence="5 6" id="KW-0665">Pyrimidine biosynthesis</keyword>
<evidence type="ECO:0000313" key="9">
    <source>
        <dbReference type="Proteomes" id="UP000007881"/>
    </source>
</evidence>
<evidence type="ECO:0000313" key="8">
    <source>
        <dbReference type="EMBL" id="BAM05131.1"/>
    </source>
</evidence>
<dbReference type="NCBIfam" id="TIGR00336">
    <property type="entry name" value="pyrE"/>
    <property type="match status" value="1"/>
</dbReference>
<evidence type="ECO:0000256" key="5">
    <source>
        <dbReference type="ARBA" id="ARBA00022975"/>
    </source>
</evidence>
<comment type="caution">
    <text evidence="6">Lacks conserved residue(s) required for the propagation of feature annotation.</text>
</comment>
<dbReference type="PANTHER" id="PTHR19278:SF9">
    <property type="entry name" value="URIDINE 5'-MONOPHOSPHATE SYNTHASE"/>
    <property type="match status" value="1"/>
</dbReference>
<dbReference type="Pfam" id="PF00156">
    <property type="entry name" value="Pribosyltran"/>
    <property type="match status" value="1"/>
</dbReference>
<comment type="pathway">
    <text evidence="1 6">Pyrimidine metabolism; UMP biosynthesis via de novo pathway; UMP from orotate: step 1/2.</text>
</comment>
<comment type="catalytic activity">
    <reaction evidence="6">
        <text>orotidine 5'-phosphate + diphosphate = orotate + 5-phospho-alpha-D-ribose 1-diphosphate</text>
        <dbReference type="Rhea" id="RHEA:10380"/>
        <dbReference type="ChEBI" id="CHEBI:30839"/>
        <dbReference type="ChEBI" id="CHEBI:33019"/>
        <dbReference type="ChEBI" id="CHEBI:57538"/>
        <dbReference type="ChEBI" id="CHEBI:58017"/>
        <dbReference type="EC" id="2.4.2.10"/>
    </reaction>
</comment>
<dbReference type="HAMAP" id="MF_01208">
    <property type="entry name" value="PyrE"/>
    <property type="match status" value="1"/>
</dbReference>
<dbReference type="GO" id="GO:0000287">
    <property type="term" value="F:magnesium ion binding"/>
    <property type="evidence" value="ECO:0007669"/>
    <property type="project" value="UniProtKB-UniRule"/>
</dbReference>
<dbReference type="RefSeq" id="WP_014438339.1">
    <property type="nucleotide sequence ID" value="NC_017080.1"/>
</dbReference>
<feature type="binding site" description="in other chain" evidence="6">
    <location>
        <begin position="116"/>
        <end position="124"/>
    </location>
    <ligand>
        <name>5-phospho-alpha-D-ribose 1-diphosphate</name>
        <dbReference type="ChEBI" id="CHEBI:58017"/>
        <note>ligand shared between dimeric partners</note>
    </ligand>
</feature>
<dbReference type="SUPFAM" id="SSF53271">
    <property type="entry name" value="PRTase-like"/>
    <property type="match status" value="1"/>
</dbReference>
<evidence type="ECO:0000256" key="2">
    <source>
        <dbReference type="ARBA" id="ARBA00011971"/>
    </source>
</evidence>
<dbReference type="eggNOG" id="COG0461">
    <property type="taxonomic scope" value="Bacteria"/>
</dbReference>
<dbReference type="HOGENOM" id="CLU_074878_2_0_0"/>
<dbReference type="AlphaFoldDB" id="I0IIP3"/>
<feature type="binding site" description="in other chain" evidence="6">
    <location>
        <position position="23"/>
    </location>
    <ligand>
        <name>5-phospho-alpha-D-ribose 1-diphosphate</name>
        <dbReference type="ChEBI" id="CHEBI:58017"/>
        <note>ligand shared between dimeric partners</note>
    </ligand>
</feature>
<dbReference type="PANTHER" id="PTHR19278">
    <property type="entry name" value="OROTATE PHOSPHORIBOSYLTRANSFERASE"/>
    <property type="match status" value="1"/>
</dbReference>
<feature type="binding site" evidence="6">
    <location>
        <position position="94"/>
    </location>
    <ligand>
        <name>5-phospho-alpha-D-ribose 1-diphosphate</name>
        <dbReference type="ChEBI" id="CHEBI:58017"/>
        <note>ligand shared between dimeric partners</note>
    </ligand>
</feature>
<dbReference type="InterPro" id="IPR023031">
    <property type="entry name" value="OPRT"/>
</dbReference>
<organism evidence="8 9">
    <name type="scientific">Phycisphaera mikurensis (strain NBRC 102666 / KCTC 22515 / FYK2301M01)</name>
    <dbReference type="NCBI Taxonomy" id="1142394"/>
    <lineage>
        <taxon>Bacteria</taxon>
        <taxon>Pseudomonadati</taxon>
        <taxon>Planctomycetota</taxon>
        <taxon>Phycisphaerae</taxon>
        <taxon>Phycisphaerales</taxon>
        <taxon>Phycisphaeraceae</taxon>
        <taxon>Phycisphaera</taxon>
    </lineage>
</organism>
<dbReference type="UniPathway" id="UPA00070">
    <property type="reaction ID" value="UER00119"/>
</dbReference>
<evidence type="ECO:0000256" key="6">
    <source>
        <dbReference type="HAMAP-Rule" id="MF_01208"/>
    </source>
</evidence>
<keyword evidence="9" id="KW-1185">Reference proteome</keyword>
<dbReference type="GO" id="GO:0004588">
    <property type="term" value="F:orotate phosphoribosyltransferase activity"/>
    <property type="evidence" value="ECO:0007669"/>
    <property type="project" value="UniProtKB-UniRule"/>
</dbReference>
<name>I0IIP3_PHYMF</name>
<proteinExistence type="inferred from homology"/>
<dbReference type="InterPro" id="IPR029057">
    <property type="entry name" value="PRTase-like"/>
</dbReference>
<feature type="binding site" evidence="6">
    <location>
        <position position="120"/>
    </location>
    <ligand>
        <name>orotate</name>
        <dbReference type="ChEBI" id="CHEBI:30839"/>
    </ligand>
</feature>
<dbReference type="EMBL" id="AP012338">
    <property type="protein sequence ID" value="BAM05131.1"/>
    <property type="molecule type" value="Genomic_DNA"/>
</dbReference>
<dbReference type="OrthoDB" id="4213751at2"/>
<evidence type="ECO:0000259" key="7">
    <source>
        <dbReference type="Pfam" id="PF00156"/>
    </source>
</evidence>
<dbReference type="Proteomes" id="UP000007881">
    <property type="component" value="Chromosome"/>
</dbReference>